<keyword evidence="3" id="KW-1185">Reference proteome</keyword>
<protein>
    <submittedName>
        <fullName evidence="2">Uncharacterized protein</fullName>
    </submittedName>
</protein>
<dbReference type="AlphaFoldDB" id="A0A182SKZ0"/>
<evidence type="ECO:0000313" key="2">
    <source>
        <dbReference type="EnsemblMetazoa" id="AMAM008823-PA"/>
    </source>
</evidence>
<feature type="region of interest" description="Disordered" evidence="1">
    <location>
        <begin position="220"/>
        <end position="244"/>
    </location>
</feature>
<reference evidence="2" key="2">
    <citation type="submission" date="2020-05" db="UniProtKB">
        <authorList>
            <consortium name="EnsemblMetazoa"/>
        </authorList>
    </citation>
    <scope>IDENTIFICATION</scope>
    <source>
        <strain evidence="2">maculatus3</strain>
    </source>
</reference>
<reference evidence="3" key="1">
    <citation type="submission" date="2013-09" db="EMBL/GenBank/DDBJ databases">
        <title>The Genome Sequence of Anopheles maculatus species B.</title>
        <authorList>
            <consortium name="The Broad Institute Genomics Platform"/>
            <person name="Neafsey D.E."/>
            <person name="Besansky N."/>
            <person name="Howell P."/>
            <person name="Walton C."/>
            <person name="Young S.K."/>
            <person name="Zeng Q."/>
            <person name="Gargeya S."/>
            <person name="Fitzgerald M."/>
            <person name="Haas B."/>
            <person name="Abouelleil A."/>
            <person name="Allen A.W."/>
            <person name="Alvarado L."/>
            <person name="Arachchi H.M."/>
            <person name="Berlin A.M."/>
            <person name="Chapman S.B."/>
            <person name="Gainer-Dewar J."/>
            <person name="Goldberg J."/>
            <person name="Griggs A."/>
            <person name="Gujja S."/>
            <person name="Hansen M."/>
            <person name="Howarth C."/>
            <person name="Imamovic A."/>
            <person name="Ireland A."/>
            <person name="Larimer J."/>
            <person name="McCowan C."/>
            <person name="Murphy C."/>
            <person name="Pearson M."/>
            <person name="Poon T.W."/>
            <person name="Priest M."/>
            <person name="Roberts A."/>
            <person name="Saif S."/>
            <person name="Shea T."/>
            <person name="Sisk P."/>
            <person name="Sykes S."/>
            <person name="Wortman J."/>
            <person name="Nusbaum C."/>
            <person name="Birren B."/>
        </authorList>
    </citation>
    <scope>NUCLEOTIDE SEQUENCE [LARGE SCALE GENOMIC DNA]</scope>
    <source>
        <strain evidence="3">maculatus3</strain>
    </source>
</reference>
<dbReference type="Proteomes" id="UP000075901">
    <property type="component" value="Unassembled WGS sequence"/>
</dbReference>
<feature type="region of interest" description="Disordered" evidence="1">
    <location>
        <begin position="380"/>
        <end position="405"/>
    </location>
</feature>
<feature type="compositionally biased region" description="Polar residues" evidence="1">
    <location>
        <begin position="220"/>
        <end position="232"/>
    </location>
</feature>
<feature type="compositionally biased region" description="Polar residues" evidence="1">
    <location>
        <begin position="13"/>
        <end position="30"/>
    </location>
</feature>
<evidence type="ECO:0000256" key="1">
    <source>
        <dbReference type="SAM" id="MobiDB-lite"/>
    </source>
</evidence>
<dbReference type="EnsemblMetazoa" id="AMAM008823-RA">
    <property type="protein sequence ID" value="AMAM008823-PA"/>
    <property type="gene ID" value="AMAM008823"/>
</dbReference>
<accession>A0A182SKZ0</accession>
<feature type="region of interest" description="Disordered" evidence="1">
    <location>
        <begin position="102"/>
        <end position="122"/>
    </location>
</feature>
<organism evidence="2 3">
    <name type="scientific">Anopheles maculatus</name>
    <dbReference type="NCBI Taxonomy" id="74869"/>
    <lineage>
        <taxon>Eukaryota</taxon>
        <taxon>Metazoa</taxon>
        <taxon>Ecdysozoa</taxon>
        <taxon>Arthropoda</taxon>
        <taxon>Hexapoda</taxon>
        <taxon>Insecta</taxon>
        <taxon>Pterygota</taxon>
        <taxon>Neoptera</taxon>
        <taxon>Endopterygota</taxon>
        <taxon>Diptera</taxon>
        <taxon>Nematocera</taxon>
        <taxon>Culicoidea</taxon>
        <taxon>Culicidae</taxon>
        <taxon>Anophelinae</taxon>
        <taxon>Anopheles</taxon>
        <taxon>Anopheles maculatus group</taxon>
    </lineage>
</organism>
<feature type="region of interest" description="Disordered" evidence="1">
    <location>
        <begin position="1"/>
        <end position="37"/>
    </location>
</feature>
<dbReference type="VEuPathDB" id="VectorBase:AMAM008823"/>
<proteinExistence type="predicted"/>
<sequence length="472" mass="50347">MGGPTPSLPPMVGSNTIVVNRSPLTQSPSETLPPPSTNVVVVDPVTSLFAEVVDQGKPPNEKSVHPQSPTSHRAWFRKSNTCGSLYVQCGCTVESGDDPHTFNSTTERHRHCGETDRQQPRTRPISLSDKDIRRIRPRLDKPSFVHPDSPTTVFSEANAKDALVKKAQSTRALIPTAQTANGDYEILHTGTATHSKRYSTPSIGTSYAFHPEFVLQKLDTGTSANGSSSQLSHPPPASQPEPVRSASKIVFKQRSCTSYPGLEGTGRFEGSFSNASSIDEVGTVSEAGESGEPLPLGSLEDLERRQSASSPQQPPIFNVPDTGGTLDTSGHCRGVLIESNSNNTGKVSNACAIPPRKGRELFVDNSGKLSVSLDSGREAHLRGEGAHHQSGPVGTCSAENSPPSPPSLLLSPVIPSKFDCSAKEYLIQSGILGPMGNGSSLLMRKTSKIVPNIDTPVKERVCIAQTDTGFEW</sequence>
<name>A0A182SKZ0_9DIPT</name>
<evidence type="ECO:0000313" key="3">
    <source>
        <dbReference type="Proteomes" id="UP000075901"/>
    </source>
</evidence>